<protein>
    <submittedName>
        <fullName evidence="1">Uncharacterized protein</fullName>
    </submittedName>
</protein>
<keyword evidence="2" id="KW-1185">Reference proteome</keyword>
<reference evidence="1 2" key="1">
    <citation type="submission" date="2023-05" db="EMBL/GenBank/DDBJ databases">
        <title>B98-5 Cell Line De Novo Hybrid Assembly: An Optical Mapping Approach.</title>
        <authorList>
            <person name="Kananen K."/>
            <person name="Auerbach J.A."/>
            <person name="Kautto E."/>
            <person name="Blachly J.S."/>
        </authorList>
    </citation>
    <scope>NUCLEOTIDE SEQUENCE [LARGE SCALE GENOMIC DNA]</scope>
    <source>
        <strain evidence="1">B95-8</strain>
        <tissue evidence="1">Cell line</tissue>
    </source>
</reference>
<dbReference type="Proteomes" id="UP001266305">
    <property type="component" value="Unassembled WGS sequence"/>
</dbReference>
<evidence type="ECO:0000313" key="2">
    <source>
        <dbReference type="Proteomes" id="UP001266305"/>
    </source>
</evidence>
<accession>A0ABQ9UCK8</accession>
<name>A0ABQ9UCK8_SAGOE</name>
<gene>
    <name evidence="1" type="ORF">P7K49_028208</name>
</gene>
<evidence type="ECO:0000313" key="1">
    <source>
        <dbReference type="EMBL" id="KAK2094470.1"/>
    </source>
</evidence>
<organism evidence="1 2">
    <name type="scientific">Saguinus oedipus</name>
    <name type="common">Cotton-top tamarin</name>
    <name type="synonym">Oedipomidas oedipus</name>
    <dbReference type="NCBI Taxonomy" id="9490"/>
    <lineage>
        <taxon>Eukaryota</taxon>
        <taxon>Metazoa</taxon>
        <taxon>Chordata</taxon>
        <taxon>Craniata</taxon>
        <taxon>Vertebrata</taxon>
        <taxon>Euteleostomi</taxon>
        <taxon>Mammalia</taxon>
        <taxon>Eutheria</taxon>
        <taxon>Euarchontoglires</taxon>
        <taxon>Primates</taxon>
        <taxon>Haplorrhini</taxon>
        <taxon>Platyrrhini</taxon>
        <taxon>Cebidae</taxon>
        <taxon>Callitrichinae</taxon>
        <taxon>Saguinus</taxon>
    </lineage>
</organism>
<proteinExistence type="predicted"/>
<dbReference type="EMBL" id="JASSZA010000014">
    <property type="protein sequence ID" value="KAK2094470.1"/>
    <property type="molecule type" value="Genomic_DNA"/>
</dbReference>
<comment type="caution">
    <text evidence="1">The sequence shown here is derived from an EMBL/GenBank/DDBJ whole genome shotgun (WGS) entry which is preliminary data.</text>
</comment>
<sequence>MGYGCHERGWGQFQEVRGRAKGLRMTSEMGTWEEVDEGNELRWSGKWNRKRGEGFRDQIKKITSGNICDYDRRKESPQKKGLRRMGMEGRQFWANSESVEEETPQQQPWDRGVLNASLLELVLIWK</sequence>